<dbReference type="EMBL" id="CAJVPY010063644">
    <property type="protein sequence ID" value="CAG8823592.1"/>
    <property type="molecule type" value="Genomic_DNA"/>
</dbReference>
<dbReference type="SUPFAM" id="SSF57756">
    <property type="entry name" value="Retrovirus zinc finger-like domains"/>
    <property type="match status" value="1"/>
</dbReference>
<accession>A0A9N9PGA7</accession>
<evidence type="ECO:0000313" key="2">
    <source>
        <dbReference type="Proteomes" id="UP000789405"/>
    </source>
</evidence>
<organism evidence="1 2">
    <name type="scientific">Dentiscutata erythropus</name>
    <dbReference type="NCBI Taxonomy" id="1348616"/>
    <lineage>
        <taxon>Eukaryota</taxon>
        <taxon>Fungi</taxon>
        <taxon>Fungi incertae sedis</taxon>
        <taxon>Mucoromycota</taxon>
        <taxon>Glomeromycotina</taxon>
        <taxon>Glomeromycetes</taxon>
        <taxon>Diversisporales</taxon>
        <taxon>Gigasporaceae</taxon>
        <taxon>Dentiscutata</taxon>
    </lineage>
</organism>
<dbReference type="GO" id="GO:0003676">
    <property type="term" value="F:nucleic acid binding"/>
    <property type="evidence" value="ECO:0007669"/>
    <property type="project" value="InterPro"/>
</dbReference>
<dbReference type="InterPro" id="IPR036875">
    <property type="entry name" value="Znf_CCHC_sf"/>
</dbReference>
<keyword evidence="2" id="KW-1185">Reference proteome</keyword>
<proteinExistence type="predicted"/>
<evidence type="ECO:0000313" key="1">
    <source>
        <dbReference type="EMBL" id="CAG8823592.1"/>
    </source>
</evidence>
<reference evidence="1" key="1">
    <citation type="submission" date="2021-06" db="EMBL/GenBank/DDBJ databases">
        <authorList>
            <person name="Kallberg Y."/>
            <person name="Tangrot J."/>
            <person name="Rosling A."/>
        </authorList>
    </citation>
    <scope>NUCLEOTIDE SEQUENCE</scope>
    <source>
        <strain evidence="1">MA453B</strain>
    </source>
</reference>
<name>A0A9N9PGA7_9GLOM</name>
<gene>
    <name evidence="1" type="ORF">DERYTH_LOCUS27528</name>
</gene>
<sequence length="95" mass="11079">FYDDGDIVLNRMGKTLVPWQSHKIVRNRPSKGRSYTYCGALGHNRRKCPWANNQAGEARIDEGHKRALIQGLNKFKNSPKYKLKHKIIPEFMIRN</sequence>
<protein>
    <submittedName>
        <fullName evidence="1">6860_t:CDS:1</fullName>
    </submittedName>
</protein>
<dbReference type="Proteomes" id="UP000789405">
    <property type="component" value="Unassembled WGS sequence"/>
</dbReference>
<feature type="non-terminal residue" evidence="1">
    <location>
        <position position="1"/>
    </location>
</feature>
<comment type="caution">
    <text evidence="1">The sequence shown here is derived from an EMBL/GenBank/DDBJ whole genome shotgun (WGS) entry which is preliminary data.</text>
</comment>
<dbReference type="AlphaFoldDB" id="A0A9N9PGA7"/>
<feature type="non-terminal residue" evidence="1">
    <location>
        <position position="95"/>
    </location>
</feature>
<dbReference type="GO" id="GO:0008270">
    <property type="term" value="F:zinc ion binding"/>
    <property type="evidence" value="ECO:0007669"/>
    <property type="project" value="InterPro"/>
</dbReference>